<dbReference type="AlphaFoldDB" id="A0A172ZAT6"/>
<dbReference type="KEGG" id="pbv:AR543_00180"/>
<dbReference type="EMBL" id="CP013023">
    <property type="protein sequence ID" value="ANF94603.1"/>
    <property type="molecule type" value="Genomic_DNA"/>
</dbReference>
<proteinExistence type="predicted"/>
<name>A0A172ZAT6_9BACL</name>
<dbReference type="PANTHER" id="PTHR38664">
    <property type="entry name" value="SLR0058 PROTEIN"/>
    <property type="match status" value="1"/>
</dbReference>
<sequence>MSDLFKRALSLGLGATVVSKEKVEKAVNDLVKRGELAPSESRALVDRLMDRGAEEQNQMKDWMRGQIQKVLTELDIPTKETVEQLQQRITVLEKRLAEQEQQQPPLL</sequence>
<dbReference type="Proteomes" id="UP000078148">
    <property type="component" value="Chromosome"/>
</dbReference>
<accession>A0A172ZAT6</accession>
<reference evidence="2" key="1">
    <citation type="submission" date="2015-10" db="EMBL/GenBank/DDBJ databases">
        <title>Genome of Paenibacillus bovis sp. nov.</title>
        <authorList>
            <person name="Wu Z."/>
            <person name="Gao C."/>
            <person name="Liu Z."/>
            <person name="Zheng H."/>
        </authorList>
    </citation>
    <scope>NUCLEOTIDE SEQUENCE [LARGE SCALE GENOMIC DNA]</scope>
    <source>
        <strain evidence="2">BD3526</strain>
    </source>
</reference>
<dbReference type="NCBIfam" id="NF047773">
    <property type="entry name" value="phas_rel_Lepto"/>
    <property type="match status" value="1"/>
</dbReference>
<organism evidence="1 2">
    <name type="scientific">Paenibacillus bovis</name>
    <dbReference type="NCBI Taxonomy" id="1616788"/>
    <lineage>
        <taxon>Bacteria</taxon>
        <taxon>Bacillati</taxon>
        <taxon>Bacillota</taxon>
        <taxon>Bacilli</taxon>
        <taxon>Bacillales</taxon>
        <taxon>Paenibacillaceae</taxon>
        <taxon>Paenibacillus</taxon>
    </lineage>
</organism>
<reference evidence="1 2" key="2">
    <citation type="journal article" date="2016" name="Int. J. Syst. Evol. Microbiol.">
        <title>Paenibacillus bovis sp. nov., isolated from raw yak (Bos grunniens) milk.</title>
        <authorList>
            <person name="Gao C."/>
            <person name="Han J."/>
            <person name="Liu Z."/>
            <person name="Xu X."/>
            <person name="Hang F."/>
            <person name="Wu Z."/>
        </authorList>
    </citation>
    <scope>NUCLEOTIDE SEQUENCE [LARGE SCALE GENOMIC DNA]</scope>
    <source>
        <strain evidence="1 2">BD3526</strain>
    </source>
</reference>
<dbReference type="OrthoDB" id="191894at2"/>
<dbReference type="RefSeq" id="WP_060530728.1">
    <property type="nucleotide sequence ID" value="NZ_CP013023.1"/>
</dbReference>
<dbReference type="PANTHER" id="PTHR38664:SF1">
    <property type="entry name" value="SLR0058 PROTEIN"/>
    <property type="match status" value="1"/>
</dbReference>
<dbReference type="InterPro" id="IPR008769">
    <property type="entry name" value="PhaF_PhaI"/>
</dbReference>
<dbReference type="STRING" id="1616788.AR543_00180"/>
<gene>
    <name evidence="1" type="ORF">AR543_00180</name>
</gene>
<evidence type="ECO:0000313" key="2">
    <source>
        <dbReference type="Proteomes" id="UP000078148"/>
    </source>
</evidence>
<protein>
    <submittedName>
        <fullName evidence="1">Polyhydroxyalkanoate synthesis regulator</fullName>
    </submittedName>
</protein>
<keyword evidence="2" id="KW-1185">Reference proteome</keyword>
<evidence type="ECO:0000313" key="1">
    <source>
        <dbReference type="EMBL" id="ANF94603.1"/>
    </source>
</evidence>